<dbReference type="AlphaFoldDB" id="A0A5B2TBS8"/>
<dbReference type="Pfam" id="PF04909">
    <property type="entry name" value="Amidohydro_2"/>
    <property type="match status" value="1"/>
</dbReference>
<protein>
    <submittedName>
        <fullName evidence="3">Amidohydrolase family protein</fullName>
    </submittedName>
</protein>
<comment type="caution">
    <text evidence="3">The sequence shown here is derived from an EMBL/GenBank/DDBJ whole genome shotgun (WGS) entry which is preliminary data.</text>
</comment>
<comment type="similarity">
    <text evidence="1">Belongs to the metallo-dependent hydrolases superfamily.</text>
</comment>
<keyword evidence="4" id="KW-1185">Reference proteome</keyword>
<keyword evidence="3" id="KW-0378">Hydrolase</keyword>
<dbReference type="EMBL" id="VUKA01000022">
    <property type="protein sequence ID" value="KAA2211533.1"/>
    <property type="molecule type" value="Genomic_DNA"/>
</dbReference>
<dbReference type="RefSeq" id="WP_149813987.1">
    <property type="nucleotide sequence ID" value="NZ_VUKA01000022.1"/>
</dbReference>
<evidence type="ECO:0000256" key="1">
    <source>
        <dbReference type="ARBA" id="ARBA00038310"/>
    </source>
</evidence>
<dbReference type="Gene3D" id="3.20.20.140">
    <property type="entry name" value="Metal-dependent hydrolases"/>
    <property type="match status" value="1"/>
</dbReference>
<accession>A0A5B2TBS8</accession>
<feature type="domain" description="Amidohydrolase-related" evidence="2">
    <location>
        <begin position="8"/>
        <end position="302"/>
    </location>
</feature>
<organism evidence="3 4">
    <name type="scientific">Teichococcus oryzae</name>
    <dbReference type="NCBI Taxonomy" id="1608942"/>
    <lineage>
        <taxon>Bacteria</taxon>
        <taxon>Pseudomonadati</taxon>
        <taxon>Pseudomonadota</taxon>
        <taxon>Alphaproteobacteria</taxon>
        <taxon>Acetobacterales</taxon>
        <taxon>Roseomonadaceae</taxon>
        <taxon>Roseomonas</taxon>
    </lineage>
</organism>
<dbReference type="PANTHER" id="PTHR43569:SF1">
    <property type="entry name" value="BLL3371 PROTEIN"/>
    <property type="match status" value="1"/>
</dbReference>
<reference evidence="3 4" key="1">
    <citation type="journal article" date="2015" name="Int. J. Syst. Evol. Microbiol.">
        <title>Roseomonas oryzae sp. nov., isolated from paddy rhizosphere soil.</title>
        <authorList>
            <person name="Ramaprasad E.V."/>
            <person name="Sasikala Ch."/>
            <person name="Ramana Ch.V."/>
        </authorList>
    </citation>
    <scope>NUCLEOTIDE SEQUENCE [LARGE SCALE GENOMIC DNA]</scope>
    <source>
        <strain evidence="3 4">KCTC 42542</strain>
    </source>
</reference>
<name>A0A5B2TBS8_9PROT</name>
<evidence type="ECO:0000313" key="4">
    <source>
        <dbReference type="Proteomes" id="UP000322110"/>
    </source>
</evidence>
<dbReference type="InterPro" id="IPR052350">
    <property type="entry name" value="Metallo-dep_Lactonases"/>
</dbReference>
<sequence length="311" mass="34875">MPRDLPIIDAHHHFWDLTHNDHPWLRPDHPPIPFRYGDYSALRGKDFLPEDYDALTGHHRVVASVTMEGEWNPADPTGESRWITQLHARTGRPAAHVAQAWLDRDDVEEVLATQAAMPLVKGVRHKPRIAAAPHLVERGAPGSMSDPRWRAGYARLASQRLHFELQAPWWHLDEALDLIEAHPETPLVLNHTGLPADRSAEGLAGWRAAMLRLARAPQASVKISGLGLRGRPWSLEDNRPIIRETIEIFGVPRCMFASNFPVDGLCGSFVTIYDGFRSAVADLPWADQLALFHDNAIRTYRLSLPLAAHLA</sequence>
<dbReference type="SUPFAM" id="SSF51556">
    <property type="entry name" value="Metallo-dependent hydrolases"/>
    <property type="match status" value="1"/>
</dbReference>
<proteinExistence type="inferred from homology"/>
<dbReference type="PANTHER" id="PTHR43569">
    <property type="entry name" value="AMIDOHYDROLASE"/>
    <property type="match status" value="1"/>
</dbReference>
<dbReference type="InterPro" id="IPR006680">
    <property type="entry name" value="Amidohydro-rel"/>
</dbReference>
<evidence type="ECO:0000313" key="3">
    <source>
        <dbReference type="EMBL" id="KAA2211533.1"/>
    </source>
</evidence>
<dbReference type="GO" id="GO:0016787">
    <property type="term" value="F:hydrolase activity"/>
    <property type="evidence" value="ECO:0007669"/>
    <property type="project" value="UniProtKB-KW"/>
</dbReference>
<dbReference type="InterPro" id="IPR032466">
    <property type="entry name" value="Metal_Hydrolase"/>
</dbReference>
<evidence type="ECO:0000259" key="2">
    <source>
        <dbReference type="Pfam" id="PF04909"/>
    </source>
</evidence>
<gene>
    <name evidence="3" type="ORF">F0Q34_19470</name>
</gene>
<dbReference type="Proteomes" id="UP000322110">
    <property type="component" value="Unassembled WGS sequence"/>
</dbReference>
<dbReference type="OrthoDB" id="7183088at2"/>